<feature type="domain" description="Ferric oxidoreductase" evidence="9">
    <location>
        <begin position="75"/>
        <end position="181"/>
    </location>
</feature>
<evidence type="ECO:0000256" key="2">
    <source>
        <dbReference type="ARBA" id="ARBA00022448"/>
    </source>
</evidence>
<evidence type="ECO:0000259" key="10">
    <source>
        <dbReference type="Pfam" id="PF08030"/>
    </source>
</evidence>
<keyword evidence="6" id="KW-0406">Ion transport</keyword>
<evidence type="ECO:0000256" key="8">
    <source>
        <dbReference type="SAM" id="Phobius"/>
    </source>
</evidence>
<sequence>MDITQWYAVSLGCLVGLPIIGRLFFSITIVRTYGTFYLRKHITYPQIHRYLRRSGNALCLAINVKGVPEFIKRSGLISIINIMPLSLGANMNLIVSRCGISLPTYAKLHQWLGRVAIVEGLIHVAVAVSYRRLNLHTLSDVAALTAGATFLVILCSKLLRSRVYEAFSNLHLIFAAVAIGAIYIHIPSREQLKPPVVYLIAAVSLQVFVAAVRFGQVLYRNVRYRKPLNRVSIRAITFKRPYERDIPVSDGVQVHVRLSRPWKPEAGQYAYLCIPGQRGFTKNLLLHTGNGFDDGSGMSAVIEGPYGKELKLDSYGTVLLFATGIGIAGQLPYVEKLLEGYRNCEVKTRRIALFWEVESELQTAWVADRMQHLLKEQDSGRILDIRLFVRGKFLSSETRRGNYEQIGERIDITYDALDGENVKAEMKGRKGLTMVSLCTNDETGDKIREAVRGMLDETIHLKELDFRPTSDEKVSALKSMFKRRKGSVGSV</sequence>
<keyword evidence="4 8" id="KW-1133">Transmembrane helix</keyword>
<feature type="transmembrane region" description="Helical" evidence="8">
    <location>
        <begin position="6"/>
        <end position="30"/>
    </location>
</feature>
<dbReference type="Pfam" id="PF08030">
    <property type="entry name" value="NAD_binding_6"/>
    <property type="match status" value="1"/>
</dbReference>
<organism evidence="11 12">
    <name type="scientific">Dendryphion nanum</name>
    <dbReference type="NCBI Taxonomy" id="256645"/>
    <lineage>
        <taxon>Eukaryota</taxon>
        <taxon>Fungi</taxon>
        <taxon>Dikarya</taxon>
        <taxon>Ascomycota</taxon>
        <taxon>Pezizomycotina</taxon>
        <taxon>Dothideomycetes</taxon>
        <taxon>Pleosporomycetidae</taxon>
        <taxon>Pleosporales</taxon>
        <taxon>Torulaceae</taxon>
        <taxon>Dendryphion</taxon>
    </lineage>
</organism>
<evidence type="ECO:0000313" key="11">
    <source>
        <dbReference type="EMBL" id="KAH7111270.1"/>
    </source>
</evidence>
<dbReference type="AlphaFoldDB" id="A0A9P9D0S1"/>
<dbReference type="GO" id="GO:0005886">
    <property type="term" value="C:plasma membrane"/>
    <property type="evidence" value="ECO:0007669"/>
    <property type="project" value="TreeGrafter"/>
</dbReference>
<keyword evidence="12" id="KW-1185">Reference proteome</keyword>
<gene>
    <name evidence="11" type="ORF">B0J11DRAFT_598672</name>
</gene>
<dbReference type="InterPro" id="IPR013130">
    <property type="entry name" value="Fe3_Rdtase_TM_dom"/>
</dbReference>
<dbReference type="GO" id="GO:0006879">
    <property type="term" value="P:intracellular iron ion homeostasis"/>
    <property type="evidence" value="ECO:0007669"/>
    <property type="project" value="TreeGrafter"/>
</dbReference>
<keyword evidence="5" id="KW-0560">Oxidoreductase</keyword>
<dbReference type="EMBL" id="JAGMWT010000024">
    <property type="protein sequence ID" value="KAH7111270.1"/>
    <property type="molecule type" value="Genomic_DNA"/>
</dbReference>
<feature type="transmembrane region" description="Helical" evidence="8">
    <location>
        <begin position="142"/>
        <end position="159"/>
    </location>
</feature>
<feature type="transmembrane region" description="Helical" evidence="8">
    <location>
        <begin position="198"/>
        <end position="219"/>
    </location>
</feature>
<evidence type="ECO:0000256" key="1">
    <source>
        <dbReference type="ARBA" id="ARBA00004141"/>
    </source>
</evidence>
<keyword evidence="2" id="KW-0813">Transport</keyword>
<dbReference type="SUPFAM" id="SSF52343">
    <property type="entry name" value="Ferredoxin reductase-like, C-terminal NADP-linked domain"/>
    <property type="match status" value="1"/>
</dbReference>
<feature type="domain" description="Ferric reductase NAD binding" evidence="10">
    <location>
        <begin position="316"/>
        <end position="395"/>
    </location>
</feature>
<comment type="subcellular location">
    <subcellularLocation>
        <location evidence="1">Membrane</location>
        <topology evidence="1">Multi-pass membrane protein</topology>
    </subcellularLocation>
</comment>
<evidence type="ECO:0000256" key="5">
    <source>
        <dbReference type="ARBA" id="ARBA00023002"/>
    </source>
</evidence>
<protein>
    <submittedName>
        <fullName evidence="11">Ferric reductase transmembrane component 3</fullName>
    </submittedName>
</protein>
<feature type="transmembrane region" description="Helical" evidence="8">
    <location>
        <begin position="166"/>
        <end position="186"/>
    </location>
</feature>
<keyword evidence="7 8" id="KW-0472">Membrane</keyword>
<dbReference type="CDD" id="cd06186">
    <property type="entry name" value="NOX_Duox_like_FAD_NADP"/>
    <property type="match status" value="1"/>
</dbReference>
<comment type="caution">
    <text evidence="11">The sequence shown here is derived from an EMBL/GenBank/DDBJ whole genome shotgun (WGS) entry which is preliminary data.</text>
</comment>
<dbReference type="Proteomes" id="UP000700596">
    <property type="component" value="Unassembled WGS sequence"/>
</dbReference>
<dbReference type="GO" id="GO:0015677">
    <property type="term" value="P:copper ion import"/>
    <property type="evidence" value="ECO:0007669"/>
    <property type="project" value="TreeGrafter"/>
</dbReference>
<dbReference type="Gene3D" id="3.40.50.80">
    <property type="entry name" value="Nucleotide-binding domain of ferredoxin-NADP reductase (FNR) module"/>
    <property type="match status" value="1"/>
</dbReference>
<dbReference type="OrthoDB" id="4494341at2759"/>
<evidence type="ECO:0000256" key="4">
    <source>
        <dbReference type="ARBA" id="ARBA00022989"/>
    </source>
</evidence>
<reference evidence="11" key="1">
    <citation type="journal article" date="2021" name="Nat. Commun.">
        <title>Genetic determinants of endophytism in the Arabidopsis root mycobiome.</title>
        <authorList>
            <person name="Mesny F."/>
            <person name="Miyauchi S."/>
            <person name="Thiergart T."/>
            <person name="Pickel B."/>
            <person name="Atanasova L."/>
            <person name="Karlsson M."/>
            <person name="Huettel B."/>
            <person name="Barry K.W."/>
            <person name="Haridas S."/>
            <person name="Chen C."/>
            <person name="Bauer D."/>
            <person name="Andreopoulos W."/>
            <person name="Pangilinan J."/>
            <person name="LaButti K."/>
            <person name="Riley R."/>
            <person name="Lipzen A."/>
            <person name="Clum A."/>
            <person name="Drula E."/>
            <person name="Henrissat B."/>
            <person name="Kohler A."/>
            <person name="Grigoriev I.V."/>
            <person name="Martin F.M."/>
            <person name="Hacquard S."/>
        </authorList>
    </citation>
    <scope>NUCLEOTIDE SEQUENCE</scope>
    <source>
        <strain evidence="11">MPI-CAGE-CH-0243</strain>
    </source>
</reference>
<name>A0A9P9D0S1_9PLEO</name>
<dbReference type="InterPro" id="IPR039261">
    <property type="entry name" value="FNR_nucleotide-bd"/>
</dbReference>
<dbReference type="InterPro" id="IPR013121">
    <property type="entry name" value="Fe_red_NAD-bd_6"/>
</dbReference>
<dbReference type="GO" id="GO:0000293">
    <property type="term" value="F:ferric-chelate reductase activity"/>
    <property type="evidence" value="ECO:0007669"/>
    <property type="project" value="TreeGrafter"/>
</dbReference>
<keyword evidence="3 8" id="KW-0812">Transmembrane</keyword>
<evidence type="ECO:0000256" key="6">
    <source>
        <dbReference type="ARBA" id="ARBA00023065"/>
    </source>
</evidence>
<evidence type="ECO:0000313" key="12">
    <source>
        <dbReference type="Proteomes" id="UP000700596"/>
    </source>
</evidence>
<dbReference type="GO" id="GO:0006826">
    <property type="term" value="P:iron ion transport"/>
    <property type="evidence" value="ECO:0007669"/>
    <property type="project" value="TreeGrafter"/>
</dbReference>
<dbReference type="InterPro" id="IPR051410">
    <property type="entry name" value="Ferric/Cupric_Reductase"/>
</dbReference>
<evidence type="ECO:0000256" key="3">
    <source>
        <dbReference type="ARBA" id="ARBA00022692"/>
    </source>
</evidence>
<evidence type="ECO:0000259" key="9">
    <source>
        <dbReference type="Pfam" id="PF01794"/>
    </source>
</evidence>
<proteinExistence type="predicted"/>
<dbReference type="Pfam" id="PF01794">
    <property type="entry name" value="Ferric_reduct"/>
    <property type="match status" value="1"/>
</dbReference>
<accession>A0A9P9D0S1</accession>
<dbReference type="PANTHER" id="PTHR32361">
    <property type="entry name" value="FERRIC/CUPRIC REDUCTASE TRANSMEMBRANE COMPONENT"/>
    <property type="match status" value="1"/>
</dbReference>
<dbReference type="PANTHER" id="PTHR32361:SF26">
    <property type="entry name" value="FAD-BINDING 8 DOMAIN-CONTAINING PROTEIN-RELATED"/>
    <property type="match status" value="1"/>
</dbReference>
<evidence type="ECO:0000256" key="7">
    <source>
        <dbReference type="ARBA" id="ARBA00023136"/>
    </source>
</evidence>